<evidence type="ECO:0000259" key="2">
    <source>
        <dbReference type="Pfam" id="PF01757"/>
    </source>
</evidence>
<feature type="transmembrane region" description="Helical" evidence="1">
    <location>
        <begin position="115"/>
        <end position="135"/>
    </location>
</feature>
<name>A0ABY2QP11_9HYPH</name>
<feature type="transmembrane region" description="Helical" evidence="1">
    <location>
        <begin position="170"/>
        <end position="187"/>
    </location>
</feature>
<reference evidence="3 4" key="1">
    <citation type="submission" date="2019-04" db="EMBL/GenBank/DDBJ databases">
        <title>Genome sequence of strain 7209-2.</title>
        <authorList>
            <person name="Gao J."/>
            <person name="Sun J."/>
        </authorList>
    </citation>
    <scope>NUCLEOTIDE SEQUENCE [LARGE SCALE GENOMIC DNA]</scope>
    <source>
        <strain evidence="3 4">7209-2</strain>
    </source>
</reference>
<dbReference type="EMBL" id="STGT01000007">
    <property type="protein sequence ID" value="THV10577.1"/>
    <property type="molecule type" value="Genomic_DNA"/>
</dbReference>
<feature type="domain" description="Acyltransferase 3" evidence="2">
    <location>
        <begin position="17"/>
        <end position="293"/>
    </location>
</feature>
<keyword evidence="1" id="KW-0812">Transmembrane</keyword>
<organism evidence="3 4">
    <name type="scientific">Rhizobium rhizophilum</name>
    <dbReference type="NCBI Taxonomy" id="1850373"/>
    <lineage>
        <taxon>Bacteria</taxon>
        <taxon>Pseudomonadati</taxon>
        <taxon>Pseudomonadota</taxon>
        <taxon>Alphaproteobacteria</taxon>
        <taxon>Hyphomicrobiales</taxon>
        <taxon>Rhizobiaceae</taxon>
        <taxon>Rhizobium/Agrobacterium group</taxon>
        <taxon>Rhizobium</taxon>
    </lineage>
</organism>
<feature type="transmembrane region" description="Helical" evidence="1">
    <location>
        <begin position="248"/>
        <end position="267"/>
    </location>
</feature>
<evidence type="ECO:0000256" key="1">
    <source>
        <dbReference type="SAM" id="Phobius"/>
    </source>
</evidence>
<dbReference type="InterPro" id="IPR002656">
    <property type="entry name" value="Acyl_transf_3_dom"/>
</dbReference>
<protein>
    <recommendedName>
        <fullName evidence="2">Acyltransferase 3 domain-containing protein</fullName>
    </recommendedName>
</protein>
<dbReference type="Proteomes" id="UP000309667">
    <property type="component" value="Unassembled WGS sequence"/>
</dbReference>
<sequence length="311" mass="34990">MNKISKSSDAVMRNHTADTVKAILILLVVFGHIFTERAVDNDIKGAIYLFHMPVFLGWSGYFFGQSNGGIQCLWKRAWPRYLRPWLIANLVFLALLWMTHGKWPAYTLAGSILDPWFHLWYIPCLFGFAMAFAAWQRSRVCLLLIFMAPHATLLLGVDLMQIIGNIDNRYIYYGLYFAIGVLIREAVGTIPFRLAITILAAGALGAAATFWGELGRSWLTVARCAIVFGVISAMDARPGWQTRLGSSVFATENLAIYLYHYAAIMIIREVSDIESVAYWPIAGFASLVIVPLLIKLIRRWPANELLLGPRI</sequence>
<dbReference type="InterPro" id="IPR052734">
    <property type="entry name" value="Nod_factor_acetyltransferase"/>
</dbReference>
<dbReference type="PANTHER" id="PTHR37312:SF1">
    <property type="entry name" value="MEMBRANE-BOUND ACYLTRANSFERASE YKRP-RELATED"/>
    <property type="match status" value="1"/>
</dbReference>
<keyword evidence="4" id="KW-1185">Reference proteome</keyword>
<feature type="transmembrane region" description="Helical" evidence="1">
    <location>
        <begin position="194"/>
        <end position="212"/>
    </location>
</feature>
<dbReference type="Pfam" id="PF01757">
    <property type="entry name" value="Acyl_transf_3"/>
    <property type="match status" value="1"/>
</dbReference>
<feature type="transmembrane region" description="Helical" evidence="1">
    <location>
        <begin position="279"/>
        <end position="297"/>
    </location>
</feature>
<keyword evidence="1" id="KW-0472">Membrane</keyword>
<feature type="transmembrane region" description="Helical" evidence="1">
    <location>
        <begin position="85"/>
        <end position="103"/>
    </location>
</feature>
<feature type="transmembrane region" description="Helical" evidence="1">
    <location>
        <begin position="218"/>
        <end position="236"/>
    </location>
</feature>
<feature type="transmembrane region" description="Helical" evidence="1">
    <location>
        <begin position="45"/>
        <end position="64"/>
    </location>
</feature>
<accession>A0ABY2QP11</accession>
<comment type="caution">
    <text evidence="3">The sequence shown here is derived from an EMBL/GenBank/DDBJ whole genome shotgun (WGS) entry which is preliminary data.</text>
</comment>
<feature type="transmembrane region" description="Helical" evidence="1">
    <location>
        <begin position="20"/>
        <end position="39"/>
    </location>
</feature>
<feature type="transmembrane region" description="Helical" evidence="1">
    <location>
        <begin position="142"/>
        <end position="164"/>
    </location>
</feature>
<proteinExistence type="predicted"/>
<dbReference type="RefSeq" id="WP_136560353.1">
    <property type="nucleotide sequence ID" value="NZ_STGT01000007.1"/>
</dbReference>
<evidence type="ECO:0000313" key="3">
    <source>
        <dbReference type="EMBL" id="THV10577.1"/>
    </source>
</evidence>
<keyword evidence="1" id="KW-1133">Transmembrane helix</keyword>
<evidence type="ECO:0000313" key="4">
    <source>
        <dbReference type="Proteomes" id="UP000309667"/>
    </source>
</evidence>
<gene>
    <name evidence="3" type="ORF">E9677_22755</name>
</gene>
<dbReference type="PANTHER" id="PTHR37312">
    <property type="entry name" value="MEMBRANE-BOUND ACYLTRANSFERASE YKRP-RELATED"/>
    <property type="match status" value="1"/>
</dbReference>